<keyword evidence="1" id="KW-0812">Transmembrane</keyword>
<reference evidence="3" key="2">
    <citation type="submission" date="2022-12" db="EMBL/GenBank/DDBJ databases">
        <authorList>
            <person name="Webb A."/>
        </authorList>
    </citation>
    <scope>NUCLEOTIDE SEQUENCE</scope>
    <source>
        <strain evidence="3">Pf2</strain>
    </source>
</reference>
<dbReference type="EMBL" id="CANTFK010000891">
    <property type="protein sequence ID" value="CAI5732453.1"/>
    <property type="molecule type" value="Genomic_DNA"/>
</dbReference>
<feature type="transmembrane region" description="Helical" evidence="1">
    <location>
        <begin position="30"/>
        <end position="56"/>
    </location>
</feature>
<reference evidence="2 4" key="1">
    <citation type="submission" date="2021-11" db="EMBL/GenBank/DDBJ databases">
        <authorList>
            <person name="Islam A."/>
            <person name="Islam S."/>
            <person name="Flora M.S."/>
            <person name="Rahman M."/>
            <person name="Ziaur R.M."/>
            <person name="Epstein J.H."/>
            <person name="Hassan M."/>
            <person name="Klassen M."/>
            <person name="Woodard K."/>
            <person name="Webb A."/>
            <person name="Webby R.J."/>
            <person name="El Zowalaty M.E."/>
        </authorList>
    </citation>
    <scope>NUCLEOTIDE SEQUENCE [LARGE SCALE GENOMIC DNA]</scope>
    <source>
        <strain evidence="2">Pf1</strain>
    </source>
</reference>
<accession>A0AAV0U9R1</accession>
<evidence type="ECO:0000313" key="5">
    <source>
        <dbReference type="Proteomes" id="UP001159659"/>
    </source>
</evidence>
<evidence type="ECO:0000313" key="3">
    <source>
        <dbReference type="EMBL" id="CAI5732453.1"/>
    </source>
</evidence>
<evidence type="ECO:0000313" key="4">
    <source>
        <dbReference type="Proteomes" id="UP001157938"/>
    </source>
</evidence>
<name>A0AAV0U9R1_9STRA</name>
<evidence type="ECO:0000256" key="1">
    <source>
        <dbReference type="SAM" id="Phobius"/>
    </source>
</evidence>
<keyword evidence="1" id="KW-0472">Membrane</keyword>
<evidence type="ECO:0000313" key="2">
    <source>
        <dbReference type="EMBL" id="CAH0492550.1"/>
    </source>
</evidence>
<dbReference type="EMBL" id="CAKLBC010001515">
    <property type="protein sequence ID" value="CAH0492550.1"/>
    <property type="molecule type" value="Genomic_DNA"/>
</dbReference>
<proteinExistence type="predicted"/>
<keyword evidence="4" id="KW-1185">Reference proteome</keyword>
<comment type="caution">
    <text evidence="3">The sequence shown here is derived from an EMBL/GenBank/DDBJ whole genome shotgun (WGS) entry which is preliminary data.</text>
</comment>
<sequence length="76" mass="8335">MTQKISMVAIPTSSQDRIDRSSPLFDTVRYLVVTHAVGGNIAYGVLVFAECLLYLLQADTSLSNVQTVLTELRTTT</sequence>
<dbReference type="Proteomes" id="UP001159659">
    <property type="component" value="Unassembled WGS sequence"/>
</dbReference>
<protein>
    <submittedName>
        <fullName evidence="3">Uncharacterized protein</fullName>
    </submittedName>
</protein>
<keyword evidence="1" id="KW-1133">Transmembrane helix</keyword>
<dbReference type="AlphaFoldDB" id="A0AAV0U9R1"/>
<dbReference type="Proteomes" id="UP001157938">
    <property type="component" value="Unassembled WGS sequence"/>
</dbReference>
<gene>
    <name evidence="2" type="ORF">PFR001_LOCUS7749</name>
    <name evidence="3" type="ORF">PFR002_LOCUS6891</name>
</gene>
<organism evidence="3 5">
    <name type="scientific">Peronospora farinosa</name>
    <dbReference type="NCBI Taxonomy" id="134698"/>
    <lineage>
        <taxon>Eukaryota</taxon>
        <taxon>Sar</taxon>
        <taxon>Stramenopiles</taxon>
        <taxon>Oomycota</taxon>
        <taxon>Peronosporomycetes</taxon>
        <taxon>Peronosporales</taxon>
        <taxon>Peronosporaceae</taxon>
        <taxon>Peronospora</taxon>
    </lineage>
</organism>